<organism evidence="6 7">
    <name type="scientific">Desulfoplanes formicivorans</name>
    <dbReference type="NCBI Taxonomy" id="1592317"/>
    <lineage>
        <taxon>Bacteria</taxon>
        <taxon>Pseudomonadati</taxon>
        <taxon>Thermodesulfobacteriota</taxon>
        <taxon>Desulfovibrionia</taxon>
        <taxon>Desulfovibrionales</taxon>
        <taxon>Desulfoplanaceae</taxon>
        <taxon>Desulfoplanes</taxon>
    </lineage>
</organism>
<keyword evidence="4" id="KW-0472">Membrane</keyword>
<name>A0A194AGW7_9BACT</name>
<dbReference type="EMBL" id="BDFE01000008">
    <property type="protein sequence ID" value="GAU08014.1"/>
    <property type="molecule type" value="Genomic_DNA"/>
</dbReference>
<sequence length="285" mass="31428">MRGRTLWVICLMTLFVSVSLGTAFAGSKGKVRLAYVEWDCATATTNVARAVLEERLGYDVETLPVAAAAMWAATASGDVDGMLAGWLPVTHASYFKRFKKDVEDLGPLVTGAKIGLVVPTYVTINSIAELGAHADAFSGRIIGIDPGAGIMAKTEDAIDAYDIRGMELMEGSGATMTAALADAIKHKKWVVVTGWAPHWKFGRWDLKFLEDPQGIFGASEDIHTIVRKGLHKDKPEVYRFLDNFKWTRKQMETVMAWDQEPGADRYANAKRFVKENPDLVDSWLQ</sequence>
<accession>A0A194AGW7</accession>
<evidence type="ECO:0000256" key="1">
    <source>
        <dbReference type="ARBA" id="ARBA00004236"/>
    </source>
</evidence>
<dbReference type="Gene3D" id="3.40.190.10">
    <property type="entry name" value="Periplasmic binding protein-like II"/>
    <property type="match status" value="1"/>
</dbReference>
<dbReference type="RefSeq" id="WP_069857500.1">
    <property type="nucleotide sequence ID" value="NZ_BDFE01000008.1"/>
</dbReference>
<evidence type="ECO:0000256" key="4">
    <source>
        <dbReference type="ARBA" id="ARBA00023136"/>
    </source>
</evidence>
<dbReference type="GO" id="GO:0043190">
    <property type="term" value="C:ATP-binding cassette (ABC) transporter complex"/>
    <property type="evidence" value="ECO:0007669"/>
    <property type="project" value="InterPro"/>
</dbReference>
<dbReference type="Proteomes" id="UP000095200">
    <property type="component" value="Unassembled WGS sequence"/>
</dbReference>
<dbReference type="Gene3D" id="3.40.190.100">
    <property type="entry name" value="Glycine betaine-binding periplasmic protein, domain 2"/>
    <property type="match status" value="1"/>
</dbReference>
<dbReference type="OrthoDB" id="9787902at2"/>
<evidence type="ECO:0000313" key="7">
    <source>
        <dbReference type="Proteomes" id="UP000095200"/>
    </source>
</evidence>
<reference evidence="7" key="1">
    <citation type="submission" date="2016-06" db="EMBL/GenBank/DDBJ databases">
        <title>Draft genome sequence of Desulfoplanes formicivorans strain Pf12B.</title>
        <authorList>
            <person name="Watanabe M."/>
            <person name="Kojima H."/>
            <person name="Fukui M."/>
        </authorList>
    </citation>
    <scope>NUCLEOTIDE SEQUENCE [LARGE SCALE GENOMIC DNA]</scope>
    <source>
        <strain evidence="7">Pf12B</strain>
    </source>
</reference>
<proteinExistence type="predicted"/>
<protein>
    <submittedName>
        <fullName evidence="6">Glycine/betaine ABC transporter substrate-binding protein</fullName>
    </submittedName>
</protein>
<dbReference type="PANTHER" id="PTHR47737">
    <property type="entry name" value="GLYCINE BETAINE/PROLINE BETAINE TRANSPORT SYSTEM PERMEASE PROTEIN PROW"/>
    <property type="match status" value="1"/>
</dbReference>
<keyword evidence="2" id="KW-0813">Transport</keyword>
<dbReference type="GO" id="GO:0031460">
    <property type="term" value="P:glycine betaine transport"/>
    <property type="evidence" value="ECO:0007669"/>
    <property type="project" value="TreeGrafter"/>
</dbReference>
<dbReference type="AlphaFoldDB" id="A0A194AGW7"/>
<evidence type="ECO:0000259" key="5">
    <source>
        <dbReference type="Pfam" id="PF04069"/>
    </source>
</evidence>
<dbReference type="GO" id="GO:0015226">
    <property type="term" value="F:carnitine transmembrane transporter activity"/>
    <property type="evidence" value="ECO:0007669"/>
    <property type="project" value="TreeGrafter"/>
</dbReference>
<dbReference type="PANTHER" id="PTHR47737:SF1">
    <property type="entry name" value="GLYCINE BETAINE_PROLINE BETAINE TRANSPORT SYSTEM PERMEASE PROTEIN PROW"/>
    <property type="match status" value="1"/>
</dbReference>
<evidence type="ECO:0000256" key="3">
    <source>
        <dbReference type="ARBA" id="ARBA00022475"/>
    </source>
</evidence>
<evidence type="ECO:0000256" key="2">
    <source>
        <dbReference type="ARBA" id="ARBA00022448"/>
    </source>
</evidence>
<dbReference type="SUPFAM" id="SSF53850">
    <property type="entry name" value="Periplasmic binding protein-like II"/>
    <property type="match status" value="1"/>
</dbReference>
<comment type="caution">
    <text evidence="6">The sequence shown here is derived from an EMBL/GenBank/DDBJ whole genome shotgun (WGS) entry which is preliminary data.</text>
</comment>
<dbReference type="InterPro" id="IPR007210">
    <property type="entry name" value="ABC_Gly_betaine_transp_sub-bd"/>
</dbReference>
<gene>
    <name evidence="6" type="ORF">DPF_0715</name>
</gene>
<dbReference type="Pfam" id="PF04069">
    <property type="entry name" value="OpuAC"/>
    <property type="match status" value="1"/>
</dbReference>
<keyword evidence="3" id="KW-1003">Cell membrane</keyword>
<evidence type="ECO:0000313" key="6">
    <source>
        <dbReference type="EMBL" id="GAU08014.1"/>
    </source>
</evidence>
<dbReference type="STRING" id="1592317.DPF_0715"/>
<dbReference type="GO" id="GO:0015871">
    <property type="term" value="P:choline transport"/>
    <property type="evidence" value="ECO:0007669"/>
    <property type="project" value="TreeGrafter"/>
</dbReference>
<keyword evidence="7" id="KW-1185">Reference proteome</keyword>
<dbReference type="GO" id="GO:0005275">
    <property type="term" value="F:amine transmembrane transporter activity"/>
    <property type="evidence" value="ECO:0007669"/>
    <property type="project" value="TreeGrafter"/>
</dbReference>
<comment type="subcellular location">
    <subcellularLocation>
        <location evidence="1">Cell membrane</location>
    </subcellularLocation>
</comment>
<feature type="domain" description="ABC-type glycine betaine transport system substrate-binding" evidence="5">
    <location>
        <begin position="30"/>
        <end position="275"/>
    </location>
</feature>
<dbReference type="CDD" id="cd13639">
    <property type="entry name" value="PBP2_OpuAC_like"/>
    <property type="match status" value="1"/>
</dbReference>